<name>A0A8S1R695_9CILI</name>
<organism evidence="1 2">
    <name type="scientific">Paramecium sonneborni</name>
    <dbReference type="NCBI Taxonomy" id="65129"/>
    <lineage>
        <taxon>Eukaryota</taxon>
        <taxon>Sar</taxon>
        <taxon>Alveolata</taxon>
        <taxon>Ciliophora</taxon>
        <taxon>Intramacronucleata</taxon>
        <taxon>Oligohymenophorea</taxon>
        <taxon>Peniculida</taxon>
        <taxon>Parameciidae</taxon>
        <taxon>Paramecium</taxon>
    </lineage>
</organism>
<accession>A0A8S1R695</accession>
<dbReference type="Proteomes" id="UP000692954">
    <property type="component" value="Unassembled WGS sequence"/>
</dbReference>
<dbReference type="EMBL" id="CAJJDN010000140">
    <property type="protein sequence ID" value="CAD8122794.1"/>
    <property type="molecule type" value="Genomic_DNA"/>
</dbReference>
<protein>
    <submittedName>
        <fullName evidence="1">Uncharacterized protein</fullName>
    </submittedName>
</protein>
<proteinExistence type="predicted"/>
<keyword evidence="2" id="KW-1185">Reference proteome</keyword>
<reference evidence="1" key="1">
    <citation type="submission" date="2021-01" db="EMBL/GenBank/DDBJ databases">
        <authorList>
            <consortium name="Genoscope - CEA"/>
            <person name="William W."/>
        </authorList>
    </citation>
    <scope>NUCLEOTIDE SEQUENCE</scope>
</reference>
<evidence type="ECO:0000313" key="2">
    <source>
        <dbReference type="Proteomes" id="UP000692954"/>
    </source>
</evidence>
<dbReference type="AlphaFoldDB" id="A0A8S1R695"/>
<comment type="caution">
    <text evidence="1">The sequence shown here is derived from an EMBL/GenBank/DDBJ whole genome shotgun (WGS) entry which is preliminary data.</text>
</comment>
<sequence>MEYCDFCRAVLNQRYLLDDQFARFQNELELVDTQSKLLKEENGLLKSNIKVPNKSRRKNNRTKVEFEQCQKEIEKLQRIIQHKDMIIQSQVRCDIISESSIIDTDKVKKKVNL</sequence>
<evidence type="ECO:0000313" key="1">
    <source>
        <dbReference type="EMBL" id="CAD8122794.1"/>
    </source>
</evidence>
<dbReference type="OrthoDB" id="309837at2759"/>
<gene>
    <name evidence="1" type="ORF">PSON_ATCC_30995.1.T1400133</name>
</gene>